<reference evidence="2 3" key="1">
    <citation type="submission" date="2016-07" db="EMBL/GenBank/DDBJ databases">
        <title>Pervasive Adenine N6-methylation of Active Genes in Fungi.</title>
        <authorList>
            <consortium name="DOE Joint Genome Institute"/>
            <person name="Mondo S.J."/>
            <person name="Dannebaum R.O."/>
            <person name="Kuo R.C."/>
            <person name="Labutti K."/>
            <person name="Haridas S."/>
            <person name="Kuo A."/>
            <person name="Salamov A."/>
            <person name="Ahrendt S.R."/>
            <person name="Lipzen A."/>
            <person name="Sullivan W."/>
            <person name="Andreopoulos W.B."/>
            <person name="Clum A."/>
            <person name="Lindquist E."/>
            <person name="Daum C."/>
            <person name="Ramamoorthy G.K."/>
            <person name="Gryganskyi A."/>
            <person name="Culley D."/>
            <person name="Magnuson J.K."/>
            <person name="James T.Y."/>
            <person name="O'Malley M.A."/>
            <person name="Stajich J.E."/>
            <person name="Spatafora J.W."/>
            <person name="Visel A."/>
            <person name="Grigoriev I.V."/>
        </authorList>
    </citation>
    <scope>NUCLEOTIDE SEQUENCE [LARGE SCALE GENOMIC DNA]</scope>
    <source>
        <strain evidence="2 3">CBS 129021</strain>
    </source>
</reference>
<dbReference type="Proteomes" id="UP000193689">
    <property type="component" value="Unassembled WGS sequence"/>
</dbReference>
<dbReference type="InterPro" id="IPR050177">
    <property type="entry name" value="Lipid_A_modif_metabolic_enz"/>
</dbReference>
<dbReference type="RefSeq" id="XP_040717010.1">
    <property type="nucleotide sequence ID" value="XM_040855690.1"/>
</dbReference>
<dbReference type="PANTHER" id="PTHR43245">
    <property type="entry name" value="BIFUNCTIONAL POLYMYXIN RESISTANCE PROTEIN ARNA"/>
    <property type="match status" value="1"/>
</dbReference>
<dbReference type="STRING" id="1141098.A0A1Y2E429"/>
<protein>
    <recommendedName>
        <fullName evidence="1">NAD-dependent epimerase/dehydratase domain-containing protein</fullName>
    </recommendedName>
</protein>
<dbReference type="InterPro" id="IPR036291">
    <property type="entry name" value="NAD(P)-bd_dom_sf"/>
</dbReference>
<dbReference type="GeneID" id="63771902"/>
<comment type="caution">
    <text evidence="2">The sequence shown here is derived from an EMBL/GenBank/DDBJ whole genome shotgun (WGS) entry which is preliminary data.</text>
</comment>
<dbReference type="PANTHER" id="PTHR43245:SF51">
    <property type="entry name" value="SHORT CHAIN DEHYDROGENASE_REDUCTASE FAMILY 42E, MEMBER 2"/>
    <property type="match status" value="1"/>
</dbReference>
<feature type="domain" description="NAD-dependent epimerase/dehydratase" evidence="1">
    <location>
        <begin position="78"/>
        <end position="289"/>
    </location>
</feature>
<keyword evidence="3" id="KW-1185">Reference proteome</keyword>
<dbReference type="InterPro" id="IPR001509">
    <property type="entry name" value="Epimerase_deHydtase"/>
</dbReference>
<organism evidence="2 3">
    <name type="scientific">Pseudomassariella vexata</name>
    <dbReference type="NCBI Taxonomy" id="1141098"/>
    <lineage>
        <taxon>Eukaryota</taxon>
        <taxon>Fungi</taxon>
        <taxon>Dikarya</taxon>
        <taxon>Ascomycota</taxon>
        <taxon>Pezizomycotina</taxon>
        <taxon>Sordariomycetes</taxon>
        <taxon>Xylariomycetidae</taxon>
        <taxon>Amphisphaeriales</taxon>
        <taxon>Pseudomassariaceae</taxon>
        <taxon>Pseudomassariella</taxon>
    </lineage>
</organism>
<accession>A0A1Y2E429</accession>
<dbReference type="OrthoDB" id="10058185at2759"/>
<dbReference type="Gene3D" id="3.40.50.720">
    <property type="entry name" value="NAD(P)-binding Rossmann-like Domain"/>
    <property type="match status" value="1"/>
</dbReference>
<dbReference type="Pfam" id="PF01370">
    <property type="entry name" value="Epimerase"/>
    <property type="match status" value="1"/>
</dbReference>
<name>A0A1Y2E429_9PEZI</name>
<dbReference type="EMBL" id="MCFJ01000005">
    <property type="protein sequence ID" value="ORY66046.1"/>
    <property type="molecule type" value="Genomic_DNA"/>
</dbReference>
<proteinExistence type="predicted"/>
<evidence type="ECO:0000313" key="3">
    <source>
        <dbReference type="Proteomes" id="UP000193689"/>
    </source>
</evidence>
<evidence type="ECO:0000259" key="1">
    <source>
        <dbReference type="Pfam" id="PF01370"/>
    </source>
</evidence>
<evidence type="ECO:0000313" key="2">
    <source>
        <dbReference type="EMBL" id="ORY66046.1"/>
    </source>
</evidence>
<dbReference type="AlphaFoldDB" id="A0A1Y2E429"/>
<sequence length="498" mass="54392">MDILRDHPCLSIASVLLVFSVAYLWRLNNALTTTPPEMLALTPRRWTTEEISQTYQRVKANPVDWSKHLPPKLNRRYIITGGSGGVGGEIILHLLARGESPSAIRNVDLRFPDREDLLSGAAAEVDFAQADLSSASSTNAAFDKPWPVEVTNLPLTVFHTAAVISFHERRAATYERVERANIAGCTNVLSASKAAGADVFVSTSSSFVAVKPVRYFDLDFFPLFRRSWPRNYTQPIDEADFYAPLRPREDFWGNYAYSKAVSERMVCRSNSVGFRTGVIRPANGVYGSSKADQLVGMCLRLGTFPTWMTNVVQNFVHAGHVSLGHLLFEAALVNNTEKLPPCAGKPFNITDPCPPTLFLDFYKLVEQTAETYVKVVYLQPVPMLLISYVVEIADTISGLIPGLGWLKPTGQLALLQPPVFSSSTHVPASDAAAQKSVEDGGLGYKGVCTTLEGICQQVAEWNRDHQGSGAAQNGKTEGLETCVKVVKSVGTIPAVVKA</sequence>
<dbReference type="SUPFAM" id="SSF51735">
    <property type="entry name" value="NAD(P)-binding Rossmann-fold domains"/>
    <property type="match status" value="1"/>
</dbReference>
<gene>
    <name evidence="2" type="ORF">BCR38DRAFT_339266</name>
</gene>
<dbReference type="InParanoid" id="A0A1Y2E429"/>